<dbReference type="Proteomes" id="UP001321475">
    <property type="component" value="Chromosome"/>
</dbReference>
<evidence type="ECO:0000313" key="5">
    <source>
        <dbReference type="Proteomes" id="UP001321475"/>
    </source>
</evidence>
<dbReference type="InterPro" id="IPR050832">
    <property type="entry name" value="Bact_Acetyltransf"/>
</dbReference>
<feature type="domain" description="N-acetyltransferase" evidence="3">
    <location>
        <begin position="3"/>
        <end position="181"/>
    </location>
</feature>
<dbReference type="PROSITE" id="PS51186">
    <property type="entry name" value="GNAT"/>
    <property type="match status" value="1"/>
</dbReference>
<name>A0ABN6XG07_9CELL</name>
<evidence type="ECO:0000313" key="4">
    <source>
        <dbReference type="EMBL" id="BDZ43023.1"/>
    </source>
</evidence>
<dbReference type="Pfam" id="PF00583">
    <property type="entry name" value="Acetyltransf_1"/>
    <property type="match status" value="1"/>
</dbReference>
<evidence type="ECO:0000259" key="3">
    <source>
        <dbReference type="PROSITE" id="PS51186"/>
    </source>
</evidence>
<reference evidence="5" key="1">
    <citation type="journal article" date="2019" name="Int. J. Syst. Evol. Microbiol.">
        <title>The Global Catalogue of Microorganisms (GCM) 10K type strain sequencing project: providing services to taxonomists for standard genome sequencing and annotation.</title>
        <authorList>
            <consortium name="The Broad Institute Genomics Platform"/>
            <consortium name="The Broad Institute Genome Sequencing Center for Infectious Disease"/>
            <person name="Wu L."/>
            <person name="Ma J."/>
        </authorList>
    </citation>
    <scope>NUCLEOTIDE SEQUENCE [LARGE SCALE GENOMIC DNA]</scope>
    <source>
        <strain evidence="5">NBRC 108565</strain>
    </source>
</reference>
<evidence type="ECO:0000256" key="1">
    <source>
        <dbReference type="ARBA" id="ARBA00022679"/>
    </source>
</evidence>
<dbReference type="Gene3D" id="3.40.630.30">
    <property type="match status" value="1"/>
</dbReference>
<dbReference type="EMBL" id="AP027729">
    <property type="protein sequence ID" value="BDZ43023.1"/>
    <property type="molecule type" value="Genomic_DNA"/>
</dbReference>
<protein>
    <submittedName>
        <fullName evidence="4">N-acetyltransferase</fullName>
    </submittedName>
</protein>
<dbReference type="InterPro" id="IPR000182">
    <property type="entry name" value="GNAT_dom"/>
</dbReference>
<dbReference type="RefSeq" id="WP_286217363.1">
    <property type="nucleotide sequence ID" value="NZ_AP027729.1"/>
</dbReference>
<keyword evidence="5" id="KW-1185">Reference proteome</keyword>
<dbReference type="PANTHER" id="PTHR43877">
    <property type="entry name" value="AMINOALKYLPHOSPHONATE N-ACETYLTRANSFERASE-RELATED-RELATED"/>
    <property type="match status" value="1"/>
</dbReference>
<dbReference type="PANTHER" id="PTHR43877:SF1">
    <property type="entry name" value="ACETYLTRANSFERASE"/>
    <property type="match status" value="1"/>
</dbReference>
<organism evidence="4 5">
    <name type="scientific">Paraoerskovia sediminicola</name>
    <dbReference type="NCBI Taxonomy" id="1138587"/>
    <lineage>
        <taxon>Bacteria</taxon>
        <taxon>Bacillati</taxon>
        <taxon>Actinomycetota</taxon>
        <taxon>Actinomycetes</taxon>
        <taxon>Micrococcales</taxon>
        <taxon>Cellulomonadaceae</taxon>
        <taxon>Paraoerskovia</taxon>
    </lineage>
</organism>
<dbReference type="InterPro" id="IPR016181">
    <property type="entry name" value="Acyl_CoA_acyltransferase"/>
</dbReference>
<evidence type="ECO:0000256" key="2">
    <source>
        <dbReference type="ARBA" id="ARBA00023315"/>
    </source>
</evidence>
<accession>A0ABN6XG07</accession>
<dbReference type="CDD" id="cd04301">
    <property type="entry name" value="NAT_SF"/>
    <property type="match status" value="1"/>
</dbReference>
<keyword evidence="2" id="KW-0012">Acyltransferase</keyword>
<gene>
    <name evidence="4" type="ORF">GCM10025865_23220</name>
</gene>
<sequence>METTIRRATAADLEGLVELAAATFPLACPEGTAPEAITAHVAAHLGPESFARWTASADHVLLVAEDADVPGRLAGYALLACYRTTDPGMVRLVGEGPAVELSKIYVRADAHGSGVATALLAAGLDLVSTTWPDAPVWLGTHSTNLRAQRFYRKHDFELAGTRTFFVGDEAQDDVVMLRRVPTV</sequence>
<keyword evidence="1" id="KW-0808">Transferase</keyword>
<proteinExistence type="predicted"/>
<dbReference type="SUPFAM" id="SSF55729">
    <property type="entry name" value="Acyl-CoA N-acyltransferases (Nat)"/>
    <property type="match status" value="1"/>
</dbReference>